<evidence type="ECO:0000313" key="1">
    <source>
        <dbReference type="EMBL" id="QPT44353.1"/>
    </source>
</evidence>
<gene>
    <name evidence="1" type="ORF">I6G26_09915</name>
</gene>
<reference evidence="1 2" key="1">
    <citation type="submission" date="2020-12" db="EMBL/GenBank/DDBJ databases">
        <title>FDA dAtabase for Regulatory Grade micrObial Sequences (FDA-ARGOS): Supporting development and validation of Infectious Disease Dx tests.</title>
        <authorList>
            <person name="Sproer C."/>
            <person name="Gronow S."/>
            <person name="Severitt S."/>
            <person name="Schroder I."/>
            <person name="Tallon L."/>
            <person name="Sadzewicz L."/>
            <person name="Zhao X."/>
            <person name="Boylan J."/>
            <person name="Ott S."/>
            <person name="Bowen H."/>
            <person name="Vavikolanu K."/>
            <person name="Mehta A."/>
            <person name="Aluvathingal J."/>
            <person name="Nadendla S."/>
            <person name="Lowell S."/>
            <person name="Myers T."/>
            <person name="Yan Y."/>
            <person name="Sichtig H."/>
        </authorList>
    </citation>
    <scope>NUCLEOTIDE SEQUENCE [LARGE SCALE GENOMIC DNA]</scope>
    <source>
        <strain evidence="1 2">FDAARGOS_869</strain>
    </source>
</reference>
<dbReference type="RefSeq" id="WP_158512457.1">
    <property type="nucleotide sequence ID" value="NZ_CP065728.1"/>
</dbReference>
<organism evidence="1 2">
    <name type="scientific">Moraxella nonliquefaciens</name>
    <dbReference type="NCBI Taxonomy" id="478"/>
    <lineage>
        <taxon>Bacteria</taxon>
        <taxon>Pseudomonadati</taxon>
        <taxon>Pseudomonadota</taxon>
        <taxon>Gammaproteobacteria</taxon>
        <taxon>Moraxellales</taxon>
        <taxon>Moraxellaceae</taxon>
        <taxon>Moraxella</taxon>
    </lineage>
</organism>
<evidence type="ECO:0000313" key="2">
    <source>
        <dbReference type="Proteomes" id="UP000594834"/>
    </source>
</evidence>
<name>A0A7T3EZH4_MORNO</name>
<keyword evidence="2" id="KW-1185">Reference proteome</keyword>
<proteinExistence type="predicted"/>
<dbReference type="Proteomes" id="UP000594834">
    <property type="component" value="Chromosome"/>
</dbReference>
<accession>A0A7T3EZH4</accession>
<dbReference type="EMBL" id="CP065728">
    <property type="protein sequence ID" value="QPT44353.1"/>
    <property type="molecule type" value="Genomic_DNA"/>
</dbReference>
<protein>
    <submittedName>
        <fullName evidence="1">Uncharacterized protein</fullName>
    </submittedName>
</protein>
<sequence length="52" mass="6112">MVNAKGGYALNFYRTYKNIINDEYPPTTYFNDLNHFKHPKRSIRAKSDCPNS</sequence>